<dbReference type="CDD" id="cd13565">
    <property type="entry name" value="PBP2_PstS"/>
    <property type="match status" value="1"/>
</dbReference>
<keyword evidence="2 4" id="KW-0813">Transport</keyword>
<dbReference type="InterPro" id="IPR005673">
    <property type="entry name" value="ABC_phos-bd_PstS"/>
</dbReference>
<feature type="binding site" evidence="5">
    <location>
        <position position="96"/>
    </location>
    <ligand>
        <name>phosphate</name>
        <dbReference type="ChEBI" id="CHEBI:43474"/>
    </ligand>
</feature>
<feature type="binding site" evidence="5">
    <location>
        <begin position="202"/>
        <end position="204"/>
    </location>
    <ligand>
        <name>phosphate</name>
        <dbReference type="ChEBI" id="CHEBI:43474"/>
    </ligand>
</feature>
<sequence>MLNASSPRRRHRAARPFRTGAVAALTLTALTALTGCGSDYPLGEEQRRAAEEGGSDLSGILTGVGSSAQNAAMLTWRSGFESMHPEARVQYLSAGSGAGRSALVGGGTDFAGSDAYLDEEEQAEVRQFCGPDGAINIPVYISPISVAFNLPGIQELDLDAATIAGIFRDEITRWDDPAIAAQNEGVDLPDLPITPIARADDSGTTENFTDYLHSVAPEAWPEEEDGSWPGSLPTERSQGNAGVVSLTAETEGAVTYADDSLVDESLGKARVKVGSEYVAVSGEAAGTAVGEASRVEGTGPHDIALELDREPDAAGAYPVVLVSYHVYCTSYTDPEVLELARTFGHYVVSEDGQRAASEAVKSAPLPENLRTEAQAALDSISLR</sequence>
<dbReference type="PIRSF" id="PIRSF002756">
    <property type="entry name" value="PstS"/>
    <property type="match status" value="1"/>
</dbReference>
<dbReference type="AlphaFoldDB" id="A0A6N8GSX1"/>
<dbReference type="PANTHER" id="PTHR42996">
    <property type="entry name" value="PHOSPHATE-BINDING PROTEIN PSTS"/>
    <property type="match status" value="1"/>
</dbReference>
<proteinExistence type="inferred from homology"/>
<comment type="similarity">
    <text evidence="1 4">Belongs to the PstS family.</text>
</comment>
<feature type="binding site" evidence="5">
    <location>
        <begin position="66"/>
        <end position="68"/>
    </location>
    <ligand>
        <name>phosphate</name>
        <dbReference type="ChEBI" id="CHEBI:43474"/>
    </ligand>
</feature>
<evidence type="ECO:0000259" key="6">
    <source>
        <dbReference type="Pfam" id="PF12849"/>
    </source>
</evidence>
<organism evidence="7 8">
    <name type="scientific">Kocuria sediminis</name>
    <dbReference type="NCBI Taxonomy" id="1038857"/>
    <lineage>
        <taxon>Bacteria</taxon>
        <taxon>Bacillati</taxon>
        <taxon>Actinomycetota</taxon>
        <taxon>Actinomycetes</taxon>
        <taxon>Micrococcales</taxon>
        <taxon>Micrococcaceae</taxon>
        <taxon>Kocuria</taxon>
    </lineage>
</organism>
<dbReference type="RefSeq" id="WP_156269891.1">
    <property type="nucleotide sequence ID" value="NZ_WOGU01000010.1"/>
</dbReference>
<reference evidence="7 8" key="1">
    <citation type="submission" date="2019-12" db="EMBL/GenBank/DDBJ databases">
        <authorList>
            <person name="Shi Y."/>
        </authorList>
    </citation>
    <scope>NUCLEOTIDE SEQUENCE [LARGE SCALE GENOMIC DNA]</scope>
    <source>
        <strain evidence="7 8">JCM 17929</strain>
    </source>
</reference>
<evidence type="ECO:0000256" key="4">
    <source>
        <dbReference type="PIRNR" id="PIRNR002756"/>
    </source>
</evidence>
<name>A0A6N8GSX1_9MICC</name>
<comment type="caution">
    <text evidence="7">The sequence shown here is derived from an EMBL/GenBank/DDBJ whole genome shotgun (WGS) entry which is preliminary data.</text>
</comment>
<gene>
    <name evidence="7" type="primary">pstS</name>
    <name evidence="7" type="ORF">GMA12_12895</name>
</gene>
<feature type="domain" description="PBP" evidence="6">
    <location>
        <begin position="52"/>
        <end position="350"/>
    </location>
</feature>
<keyword evidence="3 4" id="KW-0592">Phosphate transport</keyword>
<dbReference type="GO" id="GO:0035435">
    <property type="term" value="P:phosphate ion transmembrane transport"/>
    <property type="evidence" value="ECO:0007669"/>
    <property type="project" value="InterPro"/>
</dbReference>
<dbReference type="InterPro" id="IPR024370">
    <property type="entry name" value="PBP_domain"/>
</dbReference>
<dbReference type="GO" id="GO:0042301">
    <property type="term" value="F:phosphate ion binding"/>
    <property type="evidence" value="ECO:0007669"/>
    <property type="project" value="InterPro"/>
</dbReference>
<dbReference type="NCBIfam" id="TIGR00975">
    <property type="entry name" value="3a0107s03"/>
    <property type="match status" value="1"/>
</dbReference>
<evidence type="ECO:0000256" key="1">
    <source>
        <dbReference type="ARBA" id="ARBA00008725"/>
    </source>
</evidence>
<evidence type="ECO:0000313" key="8">
    <source>
        <dbReference type="Proteomes" id="UP000436989"/>
    </source>
</evidence>
<evidence type="ECO:0000256" key="5">
    <source>
        <dbReference type="PIRSR" id="PIRSR002756-1"/>
    </source>
</evidence>
<dbReference type="InterPro" id="IPR050962">
    <property type="entry name" value="Phosphate-bind_PstS"/>
</dbReference>
<evidence type="ECO:0000256" key="3">
    <source>
        <dbReference type="ARBA" id="ARBA00022592"/>
    </source>
</evidence>
<dbReference type="Proteomes" id="UP000436989">
    <property type="component" value="Unassembled WGS sequence"/>
</dbReference>
<dbReference type="Gene3D" id="3.40.190.10">
    <property type="entry name" value="Periplasmic binding protein-like II"/>
    <property type="match status" value="2"/>
</dbReference>
<accession>A0A6N8GSX1</accession>
<dbReference type="PANTHER" id="PTHR42996:SF1">
    <property type="entry name" value="PHOSPHATE-BINDING PROTEIN PSTS"/>
    <property type="match status" value="1"/>
</dbReference>
<protein>
    <recommendedName>
        <fullName evidence="4">Phosphate-binding protein</fullName>
    </recommendedName>
</protein>
<dbReference type="SUPFAM" id="SSF53850">
    <property type="entry name" value="Periplasmic binding protein-like II"/>
    <property type="match status" value="1"/>
</dbReference>
<dbReference type="EMBL" id="WOGU01000010">
    <property type="protein sequence ID" value="MUN64025.1"/>
    <property type="molecule type" value="Genomic_DNA"/>
</dbReference>
<evidence type="ECO:0000256" key="2">
    <source>
        <dbReference type="ARBA" id="ARBA00022448"/>
    </source>
</evidence>
<dbReference type="Pfam" id="PF12849">
    <property type="entry name" value="PBP_like_2"/>
    <property type="match status" value="1"/>
</dbReference>
<feature type="binding site" evidence="5">
    <location>
        <position position="114"/>
    </location>
    <ligand>
        <name>phosphate</name>
        <dbReference type="ChEBI" id="CHEBI:43474"/>
    </ligand>
</feature>
<keyword evidence="8" id="KW-1185">Reference proteome</keyword>
<evidence type="ECO:0000313" key="7">
    <source>
        <dbReference type="EMBL" id="MUN64025.1"/>
    </source>
</evidence>
<dbReference type="GO" id="GO:0043190">
    <property type="term" value="C:ATP-binding cassette (ABC) transporter complex"/>
    <property type="evidence" value="ECO:0007669"/>
    <property type="project" value="InterPro"/>
</dbReference>